<reference evidence="1" key="1">
    <citation type="submission" date="2020-05" db="EMBL/GenBank/DDBJ databases">
        <authorList>
            <person name="Chiriac C."/>
            <person name="Salcher M."/>
            <person name="Ghai R."/>
            <person name="Kavagutti S V."/>
        </authorList>
    </citation>
    <scope>NUCLEOTIDE SEQUENCE</scope>
</reference>
<dbReference type="AlphaFoldDB" id="A0A6J5ZY81"/>
<gene>
    <name evidence="1" type="ORF">UFOPK3522_00943</name>
</gene>
<sequence>MGQRKPHQRVARLQQRVVDGGIGRCPGMRLDVGVIGSEQLLRAIDPELLGDIDKLAAAVVALSRVALGILVGENAALAFENRLGNEVL</sequence>
<accession>A0A6J5ZY81</accession>
<evidence type="ECO:0000313" key="1">
    <source>
        <dbReference type="EMBL" id="CAB4344353.1"/>
    </source>
</evidence>
<dbReference type="EMBL" id="CAESAO010000076">
    <property type="protein sequence ID" value="CAB4344353.1"/>
    <property type="molecule type" value="Genomic_DNA"/>
</dbReference>
<proteinExistence type="predicted"/>
<protein>
    <submittedName>
        <fullName evidence="1">Unannotated protein</fullName>
    </submittedName>
</protein>
<organism evidence="1">
    <name type="scientific">freshwater metagenome</name>
    <dbReference type="NCBI Taxonomy" id="449393"/>
    <lineage>
        <taxon>unclassified sequences</taxon>
        <taxon>metagenomes</taxon>
        <taxon>ecological metagenomes</taxon>
    </lineage>
</organism>
<name>A0A6J5ZY81_9ZZZZ</name>